<sequence length="176" mass="20225">MGSEFGHQRDNAEDTKHYGKSKKDKALGVVVTYDSLIFTKVNDQNCKTIKTILEEYAKALSQVINHEKLTLCISPSYPVGNGLRLTSLIGIKLVECHEKYFRLPYFTGRSKRKLFTTIGDRVWGKIKGWREKLLSAGGKEIMIKSIIQAVPFYTMSIFRLPKCLIVEIQRMSTRFW</sequence>
<gene>
    <name evidence="1" type="ORF">Dsin_019769</name>
</gene>
<dbReference type="PANTHER" id="PTHR33116">
    <property type="entry name" value="REVERSE TRANSCRIPTASE ZINC-BINDING DOMAIN-CONTAINING PROTEIN-RELATED-RELATED"/>
    <property type="match status" value="1"/>
</dbReference>
<protein>
    <submittedName>
        <fullName evidence="1">Uncharacterized protein</fullName>
    </submittedName>
</protein>
<dbReference type="EMBL" id="JANJYJ010000006">
    <property type="protein sequence ID" value="KAK3205723.1"/>
    <property type="molecule type" value="Genomic_DNA"/>
</dbReference>
<name>A0AAE0E347_9ROSI</name>
<reference evidence="1" key="1">
    <citation type="journal article" date="2023" name="Plant J.">
        <title>Genome sequences and population genomics provide insights into the demographic history, inbreeding, and mutation load of two 'living fossil' tree species of Dipteronia.</title>
        <authorList>
            <person name="Feng Y."/>
            <person name="Comes H.P."/>
            <person name="Chen J."/>
            <person name="Zhu S."/>
            <person name="Lu R."/>
            <person name="Zhang X."/>
            <person name="Li P."/>
            <person name="Qiu J."/>
            <person name="Olsen K.M."/>
            <person name="Qiu Y."/>
        </authorList>
    </citation>
    <scope>NUCLEOTIDE SEQUENCE</scope>
    <source>
        <strain evidence="1">NBL</strain>
    </source>
</reference>
<evidence type="ECO:0000313" key="1">
    <source>
        <dbReference type="EMBL" id="KAK3205723.1"/>
    </source>
</evidence>
<keyword evidence="2" id="KW-1185">Reference proteome</keyword>
<dbReference type="PANTHER" id="PTHR33116:SF86">
    <property type="entry name" value="REVERSE TRANSCRIPTASE DOMAIN-CONTAINING PROTEIN"/>
    <property type="match status" value="1"/>
</dbReference>
<comment type="caution">
    <text evidence="1">The sequence shown here is derived from an EMBL/GenBank/DDBJ whole genome shotgun (WGS) entry which is preliminary data.</text>
</comment>
<dbReference type="AlphaFoldDB" id="A0AAE0E347"/>
<proteinExistence type="predicted"/>
<dbReference type="Proteomes" id="UP001281410">
    <property type="component" value="Unassembled WGS sequence"/>
</dbReference>
<organism evidence="1 2">
    <name type="scientific">Dipteronia sinensis</name>
    <dbReference type="NCBI Taxonomy" id="43782"/>
    <lineage>
        <taxon>Eukaryota</taxon>
        <taxon>Viridiplantae</taxon>
        <taxon>Streptophyta</taxon>
        <taxon>Embryophyta</taxon>
        <taxon>Tracheophyta</taxon>
        <taxon>Spermatophyta</taxon>
        <taxon>Magnoliopsida</taxon>
        <taxon>eudicotyledons</taxon>
        <taxon>Gunneridae</taxon>
        <taxon>Pentapetalae</taxon>
        <taxon>rosids</taxon>
        <taxon>malvids</taxon>
        <taxon>Sapindales</taxon>
        <taxon>Sapindaceae</taxon>
        <taxon>Hippocastanoideae</taxon>
        <taxon>Acereae</taxon>
        <taxon>Dipteronia</taxon>
    </lineage>
</organism>
<accession>A0AAE0E347</accession>
<evidence type="ECO:0000313" key="2">
    <source>
        <dbReference type="Proteomes" id="UP001281410"/>
    </source>
</evidence>